<feature type="region of interest" description="Disordered" evidence="1">
    <location>
        <begin position="1"/>
        <end position="47"/>
    </location>
</feature>
<name>L1IJJ9_GUITC</name>
<organism evidence="2">
    <name type="scientific">Guillardia theta (strain CCMP2712)</name>
    <name type="common">Cryptophyte</name>
    <dbReference type="NCBI Taxonomy" id="905079"/>
    <lineage>
        <taxon>Eukaryota</taxon>
        <taxon>Cryptophyceae</taxon>
        <taxon>Pyrenomonadales</taxon>
        <taxon>Geminigeraceae</taxon>
        <taxon>Guillardia</taxon>
    </lineage>
</organism>
<gene>
    <name evidence="2" type="ORF">GUITHDRAFT_146133</name>
</gene>
<dbReference type="KEGG" id="gtt:GUITHDRAFT_146133"/>
<evidence type="ECO:0000313" key="2">
    <source>
        <dbReference type="EMBL" id="EKX35990.1"/>
    </source>
</evidence>
<feature type="compositionally biased region" description="Basic and acidic residues" evidence="1">
    <location>
        <begin position="23"/>
        <end position="39"/>
    </location>
</feature>
<accession>L1IJJ9</accession>
<evidence type="ECO:0000313" key="4">
    <source>
        <dbReference type="Proteomes" id="UP000011087"/>
    </source>
</evidence>
<evidence type="ECO:0000256" key="1">
    <source>
        <dbReference type="SAM" id="MobiDB-lite"/>
    </source>
</evidence>
<dbReference type="AlphaFoldDB" id="L1IJJ9"/>
<dbReference type="RefSeq" id="XP_005822970.1">
    <property type="nucleotide sequence ID" value="XM_005822913.1"/>
</dbReference>
<dbReference type="PaxDb" id="55529-EKX35990"/>
<sequence length="154" mass="17244">MSSYPPRSHVGLEPRLHAVLSRSSKDAASLRRPDPHPARDGSLTLGLRGASQNIQELKLQVSRDLNTRKEMIEALNAEEKAKREADYQKRLAQWHRNRMPRADGMHIDEYEKWCKTSESSSFSKAVVKNSIGAGKGQPVVKTAKRGRGIKSRTA</sequence>
<dbReference type="GeneID" id="17292732"/>
<dbReference type="EnsemblProtists" id="EKX35990">
    <property type="protein sequence ID" value="EKX35990"/>
    <property type="gene ID" value="GUITHDRAFT_146133"/>
</dbReference>
<reference evidence="2 4" key="1">
    <citation type="journal article" date="2012" name="Nature">
        <title>Algal genomes reveal evolutionary mosaicism and the fate of nucleomorphs.</title>
        <authorList>
            <consortium name="DOE Joint Genome Institute"/>
            <person name="Curtis B.A."/>
            <person name="Tanifuji G."/>
            <person name="Burki F."/>
            <person name="Gruber A."/>
            <person name="Irimia M."/>
            <person name="Maruyama S."/>
            <person name="Arias M.C."/>
            <person name="Ball S.G."/>
            <person name="Gile G.H."/>
            <person name="Hirakawa Y."/>
            <person name="Hopkins J.F."/>
            <person name="Kuo A."/>
            <person name="Rensing S.A."/>
            <person name="Schmutz J."/>
            <person name="Symeonidi A."/>
            <person name="Elias M."/>
            <person name="Eveleigh R.J."/>
            <person name="Herman E.K."/>
            <person name="Klute M.J."/>
            <person name="Nakayama T."/>
            <person name="Obornik M."/>
            <person name="Reyes-Prieto A."/>
            <person name="Armbrust E.V."/>
            <person name="Aves S.J."/>
            <person name="Beiko R.G."/>
            <person name="Coutinho P."/>
            <person name="Dacks J.B."/>
            <person name="Durnford D.G."/>
            <person name="Fast N.M."/>
            <person name="Green B.R."/>
            <person name="Grisdale C.J."/>
            <person name="Hempel F."/>
            <person name="Henrissat B."/>
            <person name="Hoppner M.P."/>
            <person name="Ishida K."/>
            <person name="Kim E."/>
            <person name="Koreny L."/>
            <person name="Kroth P.G."/>
            <person name="Liu Y."/>
            <person name="Malik S.B."/>
            <person name="Maier U.G."/>
            <person name="McRose D."/>
            <person name="Mock T."/>
            <person name="Neilson J.A."/>
            <person name="Onodera N.T."/>
            <person name="Poole A.M."/>
            <person name="Pritham E.J."/>
            <person name="Richards T.A."/>
            <person name="Rocap G."/>
            <person name="Roy S.W."/>
            <person name="Sarai C."/>
            <person name="Schaack S."/>
            <person name="Shirato S."/>
            <person name="Slamovits C.H."/>
            <person name="Spencer D.F."/>
            <person name="Suzuki S."/>
            <person name="Worden A.Z."/>
            <person name="Zauner S."/>
            <person name="Barry K."/>
            <person name="Bell C."/>
            <person name="Bharti A.K."/>
            <person name="Crow J.A."/>
            <person name="Grimwood J."/>
            <person name="Kramer R."/>
            <person name="Lindquist E."/>
            <person name="Lucas S."/>
            <person name="Salamov A."/>
            <person name="McFadden G.I."/>
            <person name="Lane C.E."/>
            <person name="Keeling P.J."/>
            <person name="Gray M.W."/>
            <person name="Grigoriev I.V."/>
            <person name="Archibald J.M."/>
        </authorList>
    </citation>
    <scope>NUCLEOTIDE SEQUENCE</scope>
    <source>
        <strain evidence="2 4">CCMP2712</strain>
    </source>
</reference>
<evidence type="ECO:0000313" key="3">
    <source>
        <dbReference type="EnsemblProtists" id="EKX35990"/>
    </source>
</evidence>
<reference evidence="4" key="2">
    <citation type="submission" date="2012-11" db="EMBL/GenBank/DDBJ databases">
        <authorList>
            <person name="Kuo A."/>
            <person name="Curtis B.A."/>
            <person name="Tanifuji G."/>
            <person name="Burki F."/>
            <person name="Gruber A."/>
            <person name="Irimia M."/>
            <person name="Maruyama S."/>
            <person name="Arias M.C."/>
            <person name="Ball S.G."/>
            <person name="Gile G.H."/>
            <person name="Hirakawa Y."/>
            <person name="Hopkins J.F."/>
            <person name="Rensing S.A."/>
            <person name="Schmutz J."/>
            <person name="Symeonidi A."/>
            <person name="Elias M."/>
            <person name="Eveleigh R.J."/>
            <person name="Herman E.K."/>
            <person name="Klute M.J."/>
            <person name="Nakayama T."/>
            <person name="Obornik M."/>
            <person name="Reyes-Prieto A."/>
            <person name="Armbrust E.V."/>
            <person name="Aves S.J."/>
            <person name="Beiko R.G."/>
            <person name="Coutinho P."/>
            <person name="Dacks J.B."/>
            <person name="Durnford D.G."/>
            <person name="Fast N.M."/>
            <person name="Green B.R."/>
            <person name="Grisdale C."/>
            <person name="Hempe F."/>
            <person name="Henrissat B."/>
            <person name="Hoppner M.P."/>
            <person name="Ishida K.-I."/>
            <person name="Kim E."/>
            <person name="Koreny L."/>
            <person name="Kroth P.G."/>
            <person name="Liu Y."/>
            <person name="Malik S.-B."/>
            <person name="Maier U.G."/>
            <person name="McRose D."/>
            <person name="Mock T."/>
            <person name="Neilson J.A."/>
            <person name="Onodera N.T."/>
            <person name="Poole A.M."/>
            <person name="Pritham E.J."/>
            <person name="Richards T.A."/>
            <person name="Rocap G."/>
            <person name="Roy S.W."/>
            <person name="Sarai C."/>
            <person name="Schaack S."/>
            <person name="Shirato S."/>
            <person name="Slamovits C.H."/>
            <person name="Spencer D.F."/>
            <person name="Suzuki S."/>
            <person name="Worden A.Z."/>
            <person name="Zauner S."/>
            <person name="Barry K."/>
            <person name="Bell C."/>
            <person name="Bharti A.K."/>
            <person name="Crow J.A."/>
            <person name="Grimwood J."/>
            <person name="Kramer R."/>
            <person name="Lindquist E."/>
            <person name="Lucas S."/>
            <person name="Salamov A."/>
            <person name="McFadden G.I."/>
            <person name="Lane C.E."/>
            <person name="Keeling P.J."/>
            <person name="Gray M.W."/>
            <person name="Grigoriev I.V."/>
            <person name="Archibald J.M."/>
        </authorList>
    </citation>
    <scope>NUCLEOTIDE SEQUENCE</scope>
    <source>
        <strain evidence="4">CCMP2712</strain>
    </source>
</reference>
<keyword evidence="4" id="KW-1185">Reference proteome</keyword>
<proteinExistence type="predicted"/>
<protein>
    <submittedName>
        <fullName evidence="2 3">Uncharacterized protein</fullName>
    </submittedName>
</protein>
<reference evidence="3" key="3">
    <citation type="submission" date="2016-03" db="UniProtKB">
        <authorList>
            <consortium name="EnsemblProtists"/>
        </authorList>
    </citation>
    <scope>IDENTIFICATION</scope>
</reference>
<dbReference type="HOGENOM" id="CLU_1707614_0_0_1"/>
<dbReference type="EMBL" id="JH993081">
    <property type="protein sequence ID" value="EKX35990.1"/>
    <property type="molecule type" value="Genomic_DNA"/>
</dbReference>
<dbReference type="Proteomes" id="UP000011087">
    <property type="component" value="Unassembled WGS sequence"/>
</dbReference>